<dbReference type="SUPFAM" id="SSF103511">
    <property type="entry name" value="Chlorophyll a-b binding protein"/>
    <property type="match status" value="1"/>
</dbReference>
<gene>
    <name evidence="1" type="ORF">GOP47_0012763</name>
</gene>
<sequence length="114" mass="12157">MASLTIGSASMLQARPYAPSLVAPCRRSSAPARRANGCVSLCIRAAKLPSGVETPKEEPKLPTALWGFTQNAERWNSRAAMLGIIGIFLVELIIQKGILQVIGFEVGKGLNLPL</sequence>
<dbReference type="EMBL" id="JABFUD020000012">
    <property type="protein sequence ID" value="KAI5072657.1"/>
    <property type="molecule type" value="Genomic_DNA"/>
</dbReference>
<organism evidence="1 2">
    <name type="scientific">Adiantum capillus-veneris</name>
    <name type="common">Maidenhair fern</name>
    <dbReference type="NCBI Taxonomy" id="13818"/>
    <lineage>
        <taxon>Eukaryota</taxon>
        <taxon>Viridiplantae</taxon>
        <taxon>Streptophyta</taxon>
        <taxon>Embryophyta</taxon>
        <taxon>Tracheophyta</taxon>
        <taxon>Polypodiopsida</taxon>
        <taxon>Polypodiidae</taxon>
        <taxon>Polypodiales</taxon>
        <taxon>Pteridineae</taxon>
        <taxon>Pteridaceae</taxon>
        <taxon>Vittarioideae</taxon>
        <taxon>Adiantum</taxon>
    </lineage>
</organism>
<keyword evidence="2" id="KW-1185">Reference proteome</keyword>
<dbReference type="OrthoDB" id="542523at2759"/>
<dbReference type="AlphaFoldDB" id="A0A9D4USE0"/>
<evidence type="ECO:0000313" key="1">
    <source>
        <dbReference type="EMBL" id="KAI5072657.1"/>
    </source>
</evidence>
<accession>A0A9D4USE0</accession>
<proteinExistence type="predicted"/>
<name>A0A9D4USE0_ADICA</name>
<protein>
    <submittedName>
        <fullName evidence="1">Uncharacterized protein</fullName>
    </submittedName>
</protein>
<evidence type="ECO:0000313" key="2">
    <source>
        <dbReference type="Proteomes" id="UP000886520"/>
    </source>
</evidence>
<reference evidence="1" key="1">
    <citation type="submission" date="2021-01" db="EMBL/GenBank/DDBJ databases">
        <title>Adiantum capillus-veneris genome.</title>
        <authorList>
            <person name="Fang Y."/>
            <person name="Liao Q."/>
        </authorList>
    </citation>
    <scope>NUCLEOTIDE SEQUENCE</scope>
    <source>
        <strain evidence="1">H3</strain>
        <tissue evidence="1">Leaf</tissue>
    </source>
</reference>
<comment type="caution">
    <text evidence="1">The sequence shown here is derived from an EMBL/GenBank/DDBJ whole genome shotgun (WGS) entry which is preliminary data.</text>
</comment>
<dbReference type="Proteomes" id="UP000886520">
    <property type="component" value="Chromosome 12"/>
</dbReference>